<dbReference type="InterPro" id="IPR008266">
    <property type="entry name" value="Tyr_kinase_AS"/>
</dbReference>
<evidence type="ECO:0000256" key="4">
    <source>
        <dbReference type="SAM" id="MobiDB-lite"/>
    </source>
</evidence>
<keyword evidence="2 3" id="KW-0067">ATP-binding</keyword>
<dbReference type="SUPFAM" id="SSF52540">
    <property type="entry name" value="P-loop containing nucleoside triphosphate hydrolases"/>
    <property type="match status" value="1"/>
</dbReference>
<sequence length="541" mass="61215">MNMSVRYSKARPKDKIDFKNQIGKGSYGEVWLAEWNGQEVAAKKLHPELLKAEYGQRAIDHYIGEFRKEWEVLRQLKHPNIVKMHTVLFPPNESPVIVMELLHCDLLHYIEKSTSTPKVSPSEGLSIAIGVAEGLQYLHEQSPPVVHRDLATKNILLTVDGQPKIADLGVAKVFAGGGEAQAATAGCGTPAYSAPETYLDTFNYKAKYGVKVDIFSFGVTLLVIVVGHEPVVFPKKIKIDGSRFSEIERRETHLEQIKDHRLERVILDCLHDNSSMRPHAHEIVKKLKQIKRNTTGETKPFFGQLARCNPNIEFMEVSSQSRYDHDWKVIFLGSSGVGKSCLVNLLKDPQYDIKLQESSIGLDFKGFSYKYNSQYLKITITDTAGQERFHSLPPNYIRNSDGVLLVYDVSNKTTFDMLPYWLEMIEWHAYENRKILLVGNKVDLREPTSDKPTNSSDEPLVVQEHALTLASDLGIPYMETSAKDIESICNMLQYMVEMLMTPDSACVEDVHVEDGERPPSSCSSFPPEQERKKLCPRCRIS</sequence>
<dbReference type="PROSITE" id="PS51419">
    <property type="entry name" value="RAB"/>
    <property type="match status" value="1"/>
</dbReference>
<dbReference type="InterPro" id="IPR051681">
    <property type="entry name" value="Ser/Thr_Kinases-Pseudokinases"/>
</dbReference>
<dbReference type="Pfam" id="PF00069">
    <property type="entry name" value="Pkinase"/>
    <property type="match status" value="1"/>
</dbReference>
<dbReference type="PROSITE" id="PS50011">
    <property type="entry name" value="PROTEIN_KINASE_DOM"/>
    <property type="match status" value="1"/>
</dbReference>
<dbReference type="PANTHER" id="PTHR44329">
    <property type="entry name" value="SERINE/THREONINE-PROTEIN KINASE TNNI3K-RELATED"/>
    <property type="match status" value="1"/>
</dbReference>
<evidence type="ECO:0000313" key="6">
    <source>
        <dbReference type="Proteomes" id="UP000515163"/>
    </source>
</evidence>
<evidence type="ECO:0000256" key="1">
    <source>
        <dbReference type="ARBA" id="ARBA00022741"/>
    </source>
</evidence>
<feature type="domain" description="Protein kinase" evidence="5">
    <location>
        <begin position="16"/>
        <end position="302"/>
    </location>
</feature>
<dbReference type="KEGG" id="aten:116306188"/>
<dbReference type="OrthoDB" id="4062651at2759"/>
<accession>A0A6P8IY67</accession>
<dbReference type="NCBIfam" id="TIGR00231">
    <property type="entry name" value="small_GTP"/>
    <property type="match status" value="1"/>
</dbReference>
<dbReference type="GO" id="GO:0004713">
    <property type="term" value="F:protein tyrosine kinase activity"/>
    <property type="evidence" value="ECO:0007669"/>
    <property type="project" value="InterPro"/>
</dbReference>
<dbReference type="GO" id="GO:0005524">
    <property type="term" value="F:ATP binding"/>
    <property type="evidence" value="ECO:0007669"/>
    <property type="project" value="UniProtKB-UniRule"/>
</dbReference>
<dbReference type="InterPro" id="IPR017441">
    <property type="entry name" value="Protein_kinase_ATP_BS"/>
</dbReference>
<dbReference type="InterPro" id="IPR020635">
    <property type="entry name" value="Tyr_kinase_cat_dom"/>
</dbReference>
<dbReference type="PROSITE" id="PS00107">
    <property type="entry name" value="PROTEIN_KINASE_ATP"/>
    <property type="match status" value="1"/>
</dbReference>
<dbReference type="SMART" id="SM00174">
    <property type="entry name" value="RHO"/>
    <property type="match status" value="1"/>
</dbReference>
<feature type="binding site" evidence="3">
    <location>
        <position position="44"/>
    </location>
    <ligand>
        <name>ATP</name>
        <dbReference type="ChEBI" id="CHEBI:30616"/>
    </ligand>
</feature>
<dbReference type="GO" id="GO:0003924">
    <property type="term" value="F:GTPase activity"/>
    <property type="evidence" value="ECO:0007669"/>
    <property type="project" value="InterPro"/>
</dbReference>
<keyword evidence="1 3" id="KW-0547">Nucleotide-binding</keyword>
<dbReference type="Gene3D" id="1.10.510.10">
    <property type="entry name" value="Transferase(Phosphotransferase) domain 1"/>
    <property type="match status" value="1"/>
</dbReference>
<dbReference type="PROSITE" id="PS00109">
    <property type="entry name" value="PROTEIN_KINASE_TYR"/>
    <property type="match status" value="1"/>
</dbReference>
<dbReference type="SMART" id="SM00219">
    <property type="entry name" value="TyrKc"/>
    <property type="match status" value="1"/>
</dbReference>
<dbReference type="InterPro" id="IPR000719">
    <property type="entry name" value="Prot_kinase_dom"/>
</dbReference>
<dbReference type="RefSeq" id="XP_031572102.1">
    <property type="nucleotide sequence ID" value="XM_031716242.1"/>
</dbReference>
<dbReference type="CDD" id="cd00154">
    <property type="entry name" value="Rab"/>
    <property type="match status" value="1"/>
</dbReference>
<dbReference type="FunFam" id="3.40.50.300:FF:001447">
    <property type="entry name" value="Ras-related protein Rab-1B"/>
    <property type="match status" value="1"/>
</dbReference>
<dbReference type="SMART" id="SM00175">
    <property type="entry name" value="RAB"/>
    <property type="match status" value="1"/>
</dbReference>
<dbReference type="InterPro" id="IPR011009">
    <property type="entry name" value="Kinase-like_dom_sf"/>
</dbReference>
<dbReference type="InterPro" id="IPR001806">
    <property type="entry name" value="Small_GTPase"/>
</dbReference>
<dbReference type="GO" id="GO:0005525">
    <property type="term" value="F:GTP binding"/>
    <property type="evidence" value="ECO:0007669"/>
    <property type="project" value="InterPro"/>
</dbReference>
<dbReference type="InterPro" id="IPR027417">
    <property type="entry name" value="P-loop_NTPase"/>
</dbReference>
<gene>
    <name evidence="7" type="primary">LOC116306188</name>
</gene>
<evidence type="ECO:0000256" key="2">
    <source>
        <dbReference type="ARBA" id="ARBA00022840"/>
    </source>
</evidence>
<evidence type="ECO:0000256" key="3">
    <source>
        <dbReference type="PROSITE-ProRule" id="PRU10141"/>
    </source>
</evidence>
<dbReference type="InParanoid" id="A0A6P8IY67"/>
<dbReference type="InterPro" id="IPR005225">
    <property type="entry name" value="Small_GTP-bd"/>
</dbReference>
<proteinExistence type="predicted"/>
<name>A0A6P8IY67_ACTTE</name>
<dbReference type="GO" id="GO:0004674">
    <property type="term" value="F:protein serine/threonine kinase activity"/>
    <property type="evidence" value="ECO:0007669"/>
    <property type="project" value="TreeGrafter"/>
</dbReference>
<dbReference type="SMART" id="SM00173">
    <property type="entry name" value="RAS"/>
    <property type="match status" value="1"/>
</dbReference>
<evidence type="ECO:0000313" key="7">
    <source>
        <dbReference type="RefSeq" id="XP_031572102.1"/>
    </source>
</evidence>
<reference evidence="7" key="1">
    <citation type="submission" date="2025-08" db="UniProtKB">
        <authorList>
            <consortium name="RefSeq"/>
        </authorList>
    </citation>
    <scope>IDENTIFICATION</scope>
    <source>
        <tissue evidence="7">Tentacle</tissue>
    </source>
</reference>
<feature type="region of interest" description="Disordered" evidence="4">
    <location>
        <begin position="516"/>
        <end position="541"/>
    </location>
</feature>
<dbReference type="Proteomes" id="UP000515163">
    <property type="component" value="Unplaced"/>
</dbReference>
<dbReference type="PRINTS" id="PR00449">
    <property type="entry name" value="RASTRNSFRMNG"/>
</dbReference>
<organism evidence="6 7">
    <name type="scientific">Actinia tenebrosa</name>
    <name type="common">Australian red waratah sea anemone</name>
    <dbReference type="NCBI Taxonomy" id="6105"/>
    <lineage>
        <taxon>Eukaryota</taxon>
        <taxon>Metazoa</taxon>
        <taxon>Cnidaria</taxon>
        <taxon>Anthozoa</taxon>
        <taxon>Hexacorallia</taxon>
        <taxon>Actiniaria</taxon>
        <taxon>Actiniidae</taxon>
        <taxon>Actinia</taxon>
    </lineage>
</organism>
<dbReference type="Gene3D" id="3.30.200.20">
    <property type="entry name" value="Phosphorylase Kinase, domain 1"/>
    <property type="match status" value="1"/>
</dbReference>
<dbReference type="PROSITE" id="PS51421">
    <property type="entry name" value="RAS"/>
    <property type="match status" value="1"/>
</dbReference>
<dbReference type="SUPFAM" id="SSF56112">
    <property type="entry name" value="Protein kinase-like (PK-like)"/>
    <property type="match status" value="1"/>
</dbReference>
<dbReference type="Pfam" id="PF00071">
    <property type="entry name" value="Ras"/>
    <property type="match status" value="1"/>
</dbReference>
<protein>
    <submittedName>
        <fullName evidence="7">Receptor-like protein kinase At5g59670</fullName>
    </submittedName>
</protein>
<dbReference type="Gene3D" id="3.40.50.300">
    <property type="entry name" value="P-loop containing nucleotide triphosphate hydrolases"/>
    <property type="match status" value="1"/>
</dbReference>
<keyword evidence="6" id="KW-1185">Reference proteome</keyword>
<evidence type="ECO:0000259" key="5">
    <source>
        <dbReference type="PROSITE" id="PS50011"/>
    </source>
</evidence>
<dbReference type="AlphaFoldDB" id="A0A6P8IY67"/>
<dbReference type="GeneID" id="116306188"/>
<dbReference type="PANTHER" id="PTHR44329:SF298">
    <property type="entry name" value="MIXED LINEAGE KINASE DOMAIN-LIKE PROTEIN"/>
    <property type="match status" value="1"/>
</dbReference>